<sequence>MSGILGDRDVNAPVEQHQSGKDVKSMEYHRQVFQSKMADEPYVVFAQSSSSSSSSSKKENRSRGSLSGCIASTSRLTDDVYRTKQYVSPSDNIMSPCTAKINALRNKHASKAKPKSLFAQASVKKLTGENALGARSIQQ</sequence>
<dbReference type="Pfam" id="PF05032">
    <property type="entry name" value="Spo12"/>
    <property type="match status" value="1"/>
</dbReference>
<dbReference type="Proteomes" id="UP000594364">
    <property type="component" value="Chromosome 2"/>
</dbReference>
<dbReference type="InterPro" id="IPR007727">
    <property type="entry name" value="Spo12"/>
</dbReference>
<keyword evidence="3" id="KW-1185">Reference proteome</keyword>
<dbReference type="OrthoDB" id="5578329at2759"/>
<feature type="region of interest" description="Disordered" evidence="1">
    <location>
        <begin position="46"/>
        <end position="69"/>
    </location>
</feature>
<proteinExistence type="predicted"/>
<evidence type="ECO:0008006" key="4">
    <source>
        <dbReference type="Google" id="ProtNLM"/>
    </source>
</evidence>
<evidence type="ECO:0000256" key="1">
    <source>
        <dbReference type="SAM" id="MobiDB-lite"/>
    </source>
</evidence>
<feature type="region of interest" description="Disordered" evidence="1">
    <location>
        <begin position="1"/>
        <end position="27"/>
    </location>
</feature>
<evidence type="ECO:0000313" key="3">
    <source>
        <dbReference type="Proteomes" id="UP000594364"/>
    </source>
</evidence>
<reference evidence="2 3" key="1">
    <citation type="journal article" date="2018" name="PLoS Genet.">
        <title>Repeat elements organise 3D genome structure and mediate transcription in the filamentous fungus Epichloe festucae.</title>
        <authorList>
            <person name="Winter D.J."/>
            <person name="Ganley A.R.D."/>
            <person name="Young C.A."/>
            <person name="Liachko I."/>
            <person name="Schardl C.L."/>
            <person name="Dupont P.Y."/>
            <person name="Berry D."/>
            <person name="Ram A."/>
            <person name="Scott B."/>
            <person name="Cox M.P."/>
        </authorList>
    </citation>
    <scope>NUCLEOTIDE SEQUENCE [LARGE SCALE GENOMIC DNA]</scope>
    <source>
        <strain evidence="2 3">Fl1</strain>
    </source>
</reference>
<feature type="compositionally biased region" description="Basic and acidic residues" evidence="1">
    <location>
        <begin position="1"/>
        <end position="10"/>
    </location>
</feature>
<feature type="compositionally biased region" description="Basic and acidic residues" evidence="1">
    <location>
        <begin position="18"/>
        <end position="27"/>
    </location>
</feature>
<dbReference type="AlphaFoldDB" id="A0A7S9KPR2"/>
<gene>
    <name evidence="2" type="ORF">C2857_005903</name>
</gene>
<evidence type="ECO:0000313" key="2">
    <source>
        <dbReference type="EMBL" id="QPG97172.1"/>
    </source>
</evidence>
<organism evidence="2 3">
    <name type="scientific">Epichloe festucae (strain Fl1)</name>
    <dbReference type="NCBI Taxonomy" id="877507"/>
    <lineage>
        <taxon>Eukaryota</taxon>
        <taxon>Fungi</taxon>
        <taxon>Dikarya</taxon>
        <taxon>Ascomycota</taxon>
        <taxon>Pezizomycotina</taxon>
        <taxon>Sordariomycetes</taxon>
        <taxon>Hypocreomycetidae</taxon>
        <taxon>Hypocreales</taxon>
        <taxon>Clavicipitaceae</taxon>
        <taxon>Epichloe</taxon>
    </lineage>
</organism>
<protein>
    <recommendedName>
        <fullName evidence="4">Spo12-like protein</fullName>
    </recommendedName>
</protein>
<dbReference type="EMBL" id="CP031386">
    <property type="protein sequence ID" value="QPG97172.1"/>
    <property type="molecule type" value="Genomic_DNA"/>
</dbReference>
<name>A0A7S9KPR2_EPIFF</name>
<accession>A0A7S9KPR2</accession>